<comment type="similarity">
    <text evidence="2">Belongs to the alpha-ketoglutarate dehydrogenase family.</text>
</comment>
<evidence type="ECO:0000256" key="1">
    <source>
        <dbReference type="ARBA" id="ARBA00001964"/>
    </source>
</evidence>
<protein>
    <recommendedName>
        <fullName evidence="5">Transketolase-like pyrimidine-binding domain-containing protein</fullName>
    </recommendedName>
</protein>
<dbReference type="InterPro" id="IPR011603">
    <property type="entry name" value="2oxoglutarate_DH_E1"/>
</dbReference>
<dbReference type="OMA" id="PAQYYHV"/>
<dbReference type="STRING" id="1220162.K1VW58"/>
<reference evidence="6 7" key="1">
    <citation type="journal article" date="2012" name="Eukaryot. Cell">
        <title>Genome sequence of the Trichosporon asahii environmental strain CBS 8904.</title>
        <authorList>
            <person name="Yang R.Y."/>
            <person name="Li H.T."/>
            <person name="Zhu H."/>
            <person name="Zhou G.P."/>
            <person name="Wang M."/>
            <person name="Wang L."/>
        </authorList>
    </citation>
    <scope>NUCLEOTIDE SEQUENCE [LARGE SCALE GENOMIC DNA]</scope>
    <source>
        <strain evidence="6 7">CBS 8904</strain>
    </source>
</reference>
<dbReference type="InterPro" id="IPR029061">
    <property type="entry name" value="THDP-binding"/>
</dbReference>
<dbReference type="Pfam" id="PF16870">
    <property type="entry name" value="OxoGdeHyase_C"/>
    <property type="match status" value="1"/>
</dbReference>
<comment type="caution">
    <text evidence="6">The sequence shown here is derived from an EMBL/GenBank/DDBJ whole genome shotgun (WGS) entry which is preliminary data.</text>
</comment>
<proteinExistence type="inferred from homology"/>
<dbReference type="PANTHER" id="PTHR23152">
    <property type="entry name" value="2-OXOGLUTARATE DEHYDROGENASE"/>
    <property type="match status" value="1"/>
</dbReference>
<keyword evidence="3" id="KW-0560">Oxidoreductase</keyword>
<dbReference type="InParanoid" id="K1VW58"/>
<dbReference type="Pfam" id="PF00676">
    <property type="entry name" value="E1_dh"/>
    <property type="match status" value="2"/>
</dbReference>
<dbReference type="PANTHER" id="PTHR23152:SF4">
    <property type="entry name" value="2-OXOADIPATE DEHYDROGENASE COMPLEX COMPONENT E1"/>
    <property type="match status" value="1"/>
</dbReference>
<evidence type="ECO:0000313" key="7">
    <source>
        <dbReference type="Proteomes" id="UP000006757"/>
    </source>
</evidence>
<feature type="domain" description="Transketolase-like pyrimidine-binding" evidence="5">
    <location>
        <begin position="395"/>
        <end position="547"/>
    </location>
</feature>
<keyword evidence="4" id="KW-0786">Thiamine pyrophosphate</keyword>
<evidence type="ECO:0000256" key="3">
    <source>
        <dbReference type="ARBA" id="ARBA00023002"/>
    </source>
</evidence>
<organism evidence="6 7">
    <name type="scientific">Trichosporon asahii var. asahii (strain CBS 8904)</name>
    <name type="common">Yeast</name>
    <dbReference type="NCBI Taxonomy" id="1220162"/>
    <lineage>
        <taxon>Eukaryota</taxon>
        <taxon>Fungi</taxon>
        <taxon>Dikarya</taxon>
        <taxon>Basidiomycota</taxon>
        <taxon>Agaricomycotina</taxon>
        <taxon>Tremellomycetes</taxon>
        <taxon>Trichosporonales</taxon>
        <taxon>Trichosporonaceae</taxon>
        <taxon>Trichosporon</taxon>
    </lineage>
</organism>
<dbReference type="GO" id="GO:0030976">
    <property type="term" value="F:thiamine pyrophosphate binding"/>
    <property type="evidence" value="ECO:0007669"/>
    <property type="project" value="InterPro"/>
</dbReference>
<dbReference type="Gene3D" id="3.40.50.970">
    <property type="match status" value="2"/>
</dbReference>
<dbReference type="InterPro" id="IPR031717">
    <property type="entry name" value="ODO-1/KGD_C"/>
</dbReference>
<dbReference type="Pfam" id="PF02779">
    <property type="entry name" value="Transket_pyr"/>
    <property type="match status" value="2"/>
</dbReference>
<evidence type="ECO:0000259" key="5">
    <source>
        <dbReference type="SMART" id="SM00861"/>
    </source>
</evidence>
<dbReference type="eggNOG" id="KOG0451">
    <property type="taxonomic scope" value="Eukaryota"/>
</dbReference>
<gene>
    <name evidence="6" type="ORF">A1Q2_01993</name>
</gene>
<name>K1VW58_TRIAC</name>
<sequence>MHLPQSPSPRSATGEGEDTALPLSEIQKHLMAAYVDKIGYEFQHCPNKSERLWFSHLIETKGETVPMDDERRKRVWKLLSNSEEFDRFMAKKFPNLKRYAGLGDIVVCLPHRGRLSLLTEPSMLKYPHEALFSKVKGAPEFDPATAPGATGDVISHLAAISDLQYDGKPVKVEVLQNPSHLEAVNPVALGITRAKQMNQLKSSPAECQLGDRVLCVQLHGDAAFSGQGVVTESLGLSGLPHYGSGGTVHIIVNIVLAIVVYRNMFRKDVIIDLICYRRWGHNELDEPGYTQLPELYEEKLIEEAKAGRGDYQNVMTDALDKVASFKPKSEMLGGKWKDMVWPASQEAKSDPETGLSEERLKEVGRASVELPDSFNLHSRLKRHISSRLKGLDGKVDFATAEAMAFGTLMQDGYDVRISGEDVGRGTFSQRHAMYVDQKDESCYVPLNDSLKAPGKLELANTKWLKQSGLVMMLPHGFDGAGPEHSSCKIERFLQASDDGAASPAHDVNLIVANPSTPAQLYHLLRRQMMRNFRKPLVIASPKGLLRSPAAASPVQDMGPGTKFQPVLIDAADNAQRVIVCSGKHYYTLKDAANASDKPVTFIRIEELSPFPAAELKEALQAVKGENVPVIFAQEEPENAGAWSYVRPRLDAVLAELGRSPSTYAGRKAGATTAVGVGAWHKAEMEAIVKAALES</sequence>
<comment type="cofactor">
    <cofactor evidence="1">
        <name>thiamine diphosphate</name>
        <dbReference type="ChEBI" id="CHEBI:58937"/>
    </cofactor>
</comment>
<dbReference type="EMBL" id="AMBO01000242">
    <property type="protein sequence ID" value="EKD03647.1"/>
    <property type="molecule type" value="Genomic_DNA"/>
</dbReference>
<evidence type="ECO:0000313" key="6">
    <source>
        <dbReference type="EMBL" id="EKD03647.1"/>
    </source>
</evidence>
<evidence type="ECO:0000256" key="2">
    <source>
        <dbReference type="ARBA" id="ARBA00006936"/>
    </source>
</evidence>
<dbReference type="Gene3D" id="3.40.50.11610">
    <property type="entry name" value="Multifunctional 2-oxoglutarate metabolism enzyme, C-terminal domain"/>
    <property type="match status" value="1"/>
</dbReference>
<evidence type="ECO:0000256" key="4">
    <source>
        <dbReference type="ARBA" id="ARBA00023052"/>
    </source>
</evidence>
<dbReference type="InterPro" id="IPR001017">
    <property type="entry name" value="DH_E1"/>
</dbReference>
<accession>K1VW58</accession>
<dbReference type="AlphaFoldDB" id="K1VW58"/>
<dbReference type="Gene3D" id="3.40.50.12470">
    <property type="match status" value="2"/>
</dbReference>
<dbReference type="GO" id="GO:0006091">
    <property type="term" value="P:generation of precursor metabolites and energy"/>
    <property type="evidence" value="ECO:0007669"/>
    <property type="project" value="UniProtKB-ARBA"/>
</dbReference>
<dbReference type="Proteomes" id="UP000006757">
    <property type="component" value="Unassembled WGS sequence"/>
</dbReference>
<keyword evidence="7" id="KW-1185">Reference proteome</keyword>
<dbReference type="GO" id="GO:0016624">
    <property type="term" value="F:oxidoreductase activity, acting on the aldehyde or oxo group of donors, disulfide as acceptor"/>
    <property type="evidence" value="ECO:0007669"/>
    <property type="project" value="InterPro"/>
</dbReference>
<dbReference type="SUPFAM" id="SSF52518">
    <property type="entry name" value="Thiamin diphosphate-binding fold (THDP-binding)"/>
    <property type="match status" value="2"/>
</dbReference>
<dbReference type="SMART" id="SM00861">
    <property type="entry name" value="Transket_pyr"/>
    <property type="match status" value="1"/>
</dbReference>
<dbReference type="PIRSF" id="PIRSF000157">
    <property type="entry name" value="Oxoglu_dh_E1"/>
    <property type="match status" value="1"/>
</dbReference>
<dbReference type="HOGENOM" id="CLU_004709_0_0_1"/>
<dbReference type="InterPro" id="IPR005475">
    <property type="entry name" value="Transketolase-like_Pyr-bd"/>
</dbReference>
<dbReference type="InterPro" id="IPR042179">
    <property type="entry name" value="KGD_C_sf"/>
</dbReference>
<dbReference type="OrthoDB" id="413077at2759"/>